<dbReference type="InterPro" id="IPR012337">
    <property type="entry name" value="RNaseH-like_sf"/>
</dbReference>
<dbReference type="EMBL" id="JAFHLR010000033">
    <property type="protein sequence ID" value="KAG5469001.1"/>
    <property type="molecule type" value="Genomic_DNA"/>
</dbReference>
<dbReference type="PROSITE" id="PS50879">
    <property type="entry name" value="RNASE_H_1"/>
    <property type="match status" value="1"/>
</dbReference>
<evidence type="ECO:0000313" key="6">
    <source>
        <dbReference type="EMBL" id="KAG5469001.1"/>
    </source>
</evidence>
<evidence type="ECO:0000259" key="3">
    <source>
        <dbReference type="PROSITE" id="PS50157"/>
    </source>
</evidence>
<dbReference type="PANTHER" id="PTHR33332">
    <property type="entry name" value="REVERSE TRANSCRIPTASE DOMAIN-CONTAINING PROTEIN"/>
    <property type="match status" value="1"/>
</dbReference>
<comment type="caution">
    <text evidence="6">The sequence shown here is derived from an EMBL/GenBank/DDBJ whole genome shotgun (WGS) entry which is preliminary data.</text>
</comment>
<protein>
    <recommendedName>
        <fullName evidence="8">RNA-directed DNA polymerase from mobile element jockey</fullName>
    </recommendedName>
</protein>
<evidence type="ECO:0000259" key="5">
    <source>
        <dbReference type="PROSITE" id="PS50879"/>
    </source>
</evidence>
<dbReference type="SUPFAM" id="SSF56672">
    <property type="entry name" value="DNA/RNA polymerases"/>
    <property type="match status" value="1"/>
</dbReference>
<dbReference type="PROSITE" id="PS50157">
    <property type="entry name" value="ZINC_FINGER_C2H2_2"/>
    <property type="match status" value="1"/>
</dbReference>
<feature type="domain" description="Reverse transcriptase" evidence="4">
    <location>
        <begin position="495"/>
        <end position="791"/>
    </location>
</feature>
<dbReference type="InterPro" id="IPR002156">
    <property type="entry name" value="RNaseH_domain"/>
</dbReference>
<name>A0A836H1B1_9TRYP</name>
<dbReference type="KEGG" id="loi:92358360"/>
<dbReference type="InterPro" id="IPR036397">
    <property type="entry name" value="RNaseH_sf"/>
</dbReference>
<dbReference type="SUPFAM" id="SSF56219">
    <property type="entry name" value="DNase I-like"/>
    <property type="match status" value="1"/>
</dbReference>
<evidence type="ECO:0000313" key="7">
    <source>
        <dbReference type="Proteomes" id="UP000674143"/>
    </source>
</evidence>
<sequence>MQSRRIPWKPRAEDSSVEGLIVEIVHGDAVLRLGCIYMPPPASVTTSFRSFVETLNGYPCLLCGDINLQHPTWWESAGPSDHADQFVAMLTDAGFTLDNVPNVPTYHQRGTWSALDVTWTRAISVDAWRTLATVDSDHRYILYSLNSVHGRYLTPSIPTFSRLFYSWKLANWGHFKSNVRTALTPLGEAGIDAYLASFNAALRSAIQKSCPRGCRTRGVSRWSPEMAQADQLARQAMLAYEAHPCPETLRTLHIRRHERDVVIKTALRDTWHKRISQADPGSPVPWSMLRTVHKAPVNPLVSLALSSPDGRSITSIRHKLRLLAKTLLFLSTRPTKPSHIHSSRPLSSLFQALICPHVTSVSLPPPPPSPLFIPDSPTYEPSDNSSFFSARSAPSTSEPPTPRTLYSFSLPTDSPDTHASSLPTPTFARNYNAIISWMEISRGEGIDSPFVAEEMTAALARLQDSRASGPDGIYNEMLHHLPSEARTHLLTLINWMWLTHHVPQEWRNAHVTPLPKPGKPPEQPSSYRPISLTSCVSKLMERMVLARLLRVWHPHPCQYAYRRGYTTEMEIAHITDLVEVTRDEYYSVMLPKRSGVGLQRHYRARRTLIILVDFSKAFDTVDHAILVRMLVKLPGNLLKRWLRNFLMHRFARVKLGNRFSEQYSLRSGVPQGTVLGPQLFSMYTTPLLEMLVRQYPDVQFDMYADDLTISIPCRTRDEGVGTGNAILADVAGWSSDHGMMVNPQKCEALLCTLSSHTGEDRVSRPLHLGEHEVQIALFGDELSPRLLGLQLDTRANFNNHASAIQKQARMREAQLSCLANHRYGPLPADMRQFVSGYGDSKLVYGSAVAWGTMQDTAKRKLICQYARLHRLVTGLPSTTDEESVLFESCALPLHIKVLRARLMLYESLKFDEQGWAARPPPQPPPLNFRSSPINRCEMDKFIGALLTEEGLSPNLRREAPLLSLLYSPWSCWAAERVTIGNDLPLDHSQIHTDEDLLRAKHIASMEALCALPRTSFVMATDGSSNVTEHSSAAAAILLSSPFSTRPLDTFTEDCGPLACSYRTESLALLRGLQHFFLPVCDDVPEYRRSLTVVTDSQSLLAALAMGPLRQRSRIESKIYALLLHLGKRGWTTHLQFVYAHVGVPCNEAADSVATSAAADRVYTSRHGNRVWLVDLCSFLVRALMAKWYRQLRKDTHRYRLCGPRFADMSGRDLLTGKPLTRHDLVELSRIRCGEHPSFGRLFWSVRDCSNRCRWCNPSHEQKLALQGVHNPEAAAPVAPQRGTGRIKEKCPYCDSDFSSLTVLQNHCKSYHADRPAIVDGVCNCPFCGASFPTRKSRGNHVTWCTLNPKRCTTRNSHPLRRDPLPQGATSTTLEPVAGPDESVSHMLVCPILSECRRRCAVTPEVLSRDNFWHFLHSKRLISFVGAAIALDPGDPNARGE</sequence>
<dbReference type="InterPro" id="IPR000477">
    <property type="entry name" value="RT_dom"/>
</dbReference>
<evidence type="ECO:0008006" key="8">
    <source>
        <dbReference type="Google" id="ProtNLM"/>
    </source>
</evidence>
<dbReference type="GO" id="GO:0004523">
    <property type="term" value="F:RNA-DNA hybrid ribonuclease activity"/>
    <property type="evidence" value="ECO:0007669"/>
    <property type="project" value="InterPro"/>
</dbReference>
<dbReference type="PROSITE" id="PS50878">
    <property type="entry name" value="RT_POL"/>
    <property type="match status" value="1"/>
</dbReference>
<feature type="compositionally biased region" description="Polar residues" evidence="2">
    <location>
        <begin position="382"/>
        <end position="396"/>
    </location>
</feature>
<dbReference type="CDD" id="cd01650">
    <property type="entry name" value="RT_nLTR_like"/>
    <property type="match status" value="1"/>
</dbReference>
<keyword evidence="7" id="KW-1185">Reference proteome</keyword>
<dbReference type="InterPro" id="IPR043502">
    <property type="entry name" value="DNA/RNA_pol_sf"/>
</dbReference>
<feature type="domain" description="C2H2-type" evidence="3">
    <location>
        <begin position="1288"/>
        <end position="1315"/>
    </location>
</feature>
<feature type="domain" description="RNase H type-1" evidence="5">
    <location>
        <begin position="1012"/>
        <end position="1158"/>
    </location>
</feature>
<accession>A0A836H1B1</accession>
<dbReference type="PROSITE" id="PS00028">
    <property type="entry name" value="ZINC_FINGER_C2H2_1"/>
    <property type="match status" value="1"/>
</dbReference>
<dbReference type="InterPro" id="IPR005135">
    <property type="entry name" value="Endo/exonuclease/phosphatase"/>
</dbReference>
<dbReference type="RefSeq" id="XP_067059978.1">
    <property type="nucleotide sequence ID" value="XM_067204426.1"/>
</dbReference>
<proteinExistence type="predicted"/>
<dbReference type="Pfam" id="PF00078">
    <property type="entry name" value="RVT_1"/>
    <property type="match status" value="1"/>
</dbReference>
<feature type="region of interest" description="Disordered" evidence="2">
    <location>
        <begin position="382"/>
        <end position="404"/>
    </location>
</feature>
<keyword evidence="1" id="KW-0863">Zinc-finger</keyword>
<dbReference type="Pfam" id="PF00075">
    <property type="entry name" value="RNase_H"/>
    <property type="match status" value="1"/>
</dbReference>
<keyword evidence="1" id="KW-0479">Metal-binding</keyword>
<organism evidence="6 7">
    <name type="scientific">Leishmania orientalis</name>
    <dbReference type="NCBI Taxonomy" id="2249476"/>
    <lineage>
        <taxon>Eukaryota</taxon>
        <taxon>Discoba</taxon>
        <taxon>Euglenozoa</taxon>
        <taxon>Kinetoplastea</taxon>
        <taxon>Metakinetoplastina</taxon>
        <taxon>Trypanosomatida</taxon>
        <taxon>Trypanosomatidae</taxon>
        <taxon>Leishmaniinae</taxon>
        <taxon>Leishmania</taxon>
    </lineage>
</organism>
<keyword evidence="1" id="KW-0862">Zinc</keyword>
<dbReference type="GO" id="GO:0003676">
    <property type="term" value="F:nucleic acid binding"/>
    <property type="evidence" value="ECO:0007669"/>
    <property type="project" value="InterPro"/>
</dbReference>
<dbReference type="Pfam" id="PF14529">
    <property type="entry name" value="Exo_endo_phos_2"/>
    <property type="match status" value="1"/>
</dbReference>
<evidence type="ECO:0000259" key="4">
    <source>
        <dbReference type="PROSITE" id="PS50878"/>
    </source>
</evidence>
<dbReference type="InterPro" id="IPR013087">
    <property type="entry name" value="Znf_C2H2_type"/>
</dbReference>
<dbReference type="GeneID" id="92358360"/>
<dbReference type="InterPro" id="IPR036691">
    <property type="entry name" value="Endo/exonu/phosph_ase_sf"/>
</dbReference>
<dbReference type="Gene3D" id="3.60.10.10">
    <property type="entry name" value="Endonuclease/exonuclease/phosphatase"/>
    <property type="match status" value="1"/>
</dbReference>
<feature type="region of interest" description="Disordered" evidence="2">
    <location>
        <begin position="1355"/>
        <end position="1377"/>
    </location>
</feature>
<dbReference type="SUPFAM" id="SSF53098">
    <property type="entry name" value="Ribonuclease H-like"/>
    <property type="match status" value="1"/>
</dbReference>
<evidence type="ECO:0000256" key="1">
    <source>
        <dbReference type="PROSITE-ProRule" id="PRU00042"/>
    </source>
</evidence>
<reference evidence="7" key="2">
    <citation type="journal article" date="2021" name="Sci. Data">
        <title>Chromosome-scale genome sequencing, assembly and annotation of six genomes from subfamily Leishmaniinae.</title>
        <authorList>
            <person name="Almutairi H."/>
            <person name="Urbaniak M.D."/>
            <person name="Bates M.D."/>
            <person name="Jariyapan N."/>
            <person name="Kwakye-Nuako G."/>
            <person name="Thomaz Soccol V."/>
            <person name="Al-Salem W.S."/>
            <person name="Dillon R.J."/>
            <person name="Bates P.A."/>
            <person name="Gatherer D."/>
        </authorList>
    </citation>
    <scope>NUCLEOTIDE SEQUENCE [LARGE SCALE GENOMIC DNA]</scope>
</reference>
<dbReference type="Proteomes" id="UP000674143">
    <property type="component" value="Unassembled WGS sequence"/>
</dbReference>
<dbReference type="GO" id="GO:0008270">
    <property type="term" value="F:zinc ion binding"/>
    <property type="evidence" value="ECO:0007669"/>
    <property type="project" value="UniProtKB-KW"/>
</dbReference>
<reference evidence="7" key="1">
    <citation type="journal article" date="2021" name="Microbiol. Resour. Announc.">
        <title>LGAAP: Leishmaniinae Genome Assembly and Annotation Pipeline.</title>
        <authorList>
            <person name="Almutairi H."/>
            <person name="Urbaniak M.D."/>
            <person name="Bates M.D."/>
            <person name="Jariyapan N."/>
            <person name="Kwakye-Nuako G."/>
            <person name="Thomaz-Soccol V."/>
            <person name="Al-Salem W.S."/>
            <person name="Dillon R.J."/>
            <person name="Bates P.A."/>
            <person name="Gatherer D."/>
        </authorList>
    </citation>
    <scope>NUCLEOTIDE SEQUENCE [LARGE SCALE GENOMIC DNA]</scope>
</reference>
<dbReference type="Gene3D" id="3.30.420.10">
    <property type="entry name" value="Ribonuclease H-like superfamily/Ribonuclease H"/>
    <property type="match status" value="1"/>
</dbReference>
<evidence type="ECO:0000256" key="2">
    <source>
        <dbReference type="SAM" id="MobiDB-lite"/>
    </source>
</evidence>
<dbReference type="Gene3D" id="3.30.160.60">
    <property type="entry name" value="Classic Zinc Finger"/>
    <property type="match status" value="1"/>
</dbReference>
<gene>
    <name evidence="6" type="ORF">LSCM4_02395</name>
</gene>